<reference evidence="2 3" key="1">
    <citation type="journal article" date="2023" name="Microb. Genom.">
        <title>Mesoterricola silvestris gen. nov., sp. nov., Mesoterricola sediminis sp. nov., Geothrix oryzae sp. nov., Geothrix edaphica sp. nov., Geothrix rubra sp. nov., and Geothrix limicola sp. nov., six novel members of Acidobacteriota isolated from soils.</title>
        <authorList>
            <person name="Weisberg A.J."/>
            <person name="Pearce E."/>
            <person name="Kramer C.G."/>
            <person name="Chang J.H."/>
            <person name="Clarke C.R."/>
        </authorList>
    </citation>
    <scope>NUCLEOTIDE SEQUENCE [LARGE SCALE GENOMIC DNA]</scope>
    <source>
        <strain evidence="2 3">ID09-01A</strain>
    </source>
</reference>
<comment type="caution">
    <text evidence="2">The sequence shown here is derived from an EMBL/GenBank/DDBJ whole genome shotgun (WGS) entry which is preliminary data.</text>
</comment>
<keyword evidence="1" id="KW-0812">Transmembrane</keyword>
<gene>
    <name evidence="2" type="ORF">PV662_07895</name>
</gene>
<accession>A0ABU4NDE1</accession>
<protein>
    <recommendedName>
        <fullName evidence="4">DUF304 domain-containing protein</fullName>
    </recommendedName>
</protein>
<evidence type="ECO:0000256" key="1">
    <source>
        <dbReference type="SAM" id="Phobius"/>
    </source>
</evidence>
<keyword evidence="1" id="KW-0472">Membrane</keyword>
<organism evidence="2 3">
    <name type="scientific">Streptomyces europaeiscabiei</name>
    <dbReference type="NCBI Taxonomy" id="146819"/>
    <lineage>
        <taxon>Bacteria</taxon>
        <taxon>Bacillati</taxon>
        <taxon>Actinomycetota</taxon>
        <taxon>Actinomycetes</taxon>
        <taxon>Kitasatosporales</taxon>
        <taxon>Streptomycetaceae</taxon>
        <taxon>Streptomyces</taxon>
    </lineage>
</organism>
<keyword evidence="1" id="KW-1133">Transmembrane helix</keyword>
<keyword evidence="3" id="KW-1185">Reference proteome</keyword>
<proteinExistence type="predicted"/>
<dbReference type="RefSeq" id="WP_319061810.1">
    <property type="nucleotide sequence ID" value="NZ_JARAYT010000002.1"/>
</dbReference>
<dbReference type="EMBL" id="JARAYU010000002">
    <property type="protein sequence ID" value="MDX3699679.1"/>
    <property type="molecule type" value="Genomic_DNA"/>
</dbReference>
<sequence length="153" mass="17073">MPSVTPPIDRGEHETITYKPGMLQAVLPVLLGLLGGAALLYAGLALTSDPMTGDTLRQCLSGVLTATVVVAVLRRNDEVILAEDALVVRGTRRRRIPWTGIRRLEVRRVLGVRQITVHTTDGRRTALHTPTSFVDKEFDLKVEILTRWWQARR</sequence>
<evidence type="ECO:0000313" key="3">
    <source>
        <dbReference type="Proteomes" id="UP001271274"/>
    </source>
</evidence>
<name>A0ABU4NDE1_9ACTN</name>
<feature type="transmembrane region" description="Helical" evidence="1">
    <location>
        <begin position="21"/>
        <end position="43"/>
    </location>
</feature>
<evidence type="ECO:0008006" key="4">
    <source>
        <dbReference type="Google" id="ProtNLM"/>
    </source>
</evidence>
<evidence type="ECO:0000313" key="2">
    <source>
        <dbReference type="EMBL" id="MDX3699679.1"/>
    </source>
</evidence>
<dbReference type="Proteomes" id="UP001271274">
    <property type="component" value="Unassembled WGS sequence"/>
</dbReference>